<dbReference type="PROSITE" id="PS50216">
    <property type="entry name" value="DHHC"/>
    <property type="match status" value="1"/>
</dbReference>
<feature type="compositionally biased region" description="Basic residues" evidence="13">
    <location>
        <begin position="111"/>
        <end position="126"/>
    </location>
</feature>
<dbReference type="PANTHER" id="PTHR12246">
    <property type="entry name" value="PALMITOYLTRANSFERASE ZDHHC16"/>
    <property type="match status" value="1"/>
</dbReference>
<feature type="compositionally biased region" description="Basic and acidic residues" evidence="13">
    <location>
        <begin position="82"/>
        <end position="92"/>
    </location>
</feature>
<keyword evidence="5 11" id="KW-1133">Transmembrane helix</keyword>
<feature type="transmembrane region" description="Helical" evidence="11 12">
    <location>
        <begin position="204"/>
        <end position="228"/>
    </location>
</feature>
<keyword evidence="16" id="KW-1185">Reference proteome</keyword>
<evidence type="ECO:0000256" key="13">
    <source>
        <dbReference type="SAM" id="MobiDB-lite"/>
    </source>
</evidence>
<feature type="domain" description="Palmitoyltransferase DHHC" evidence="14">
    <location>
        <begin position="114"/>
        <end position="242"/>
    </location>
</feature>
<evidence type="ECO:0000256" key="3">
    <source>
        <dbReference type="ARBA" id="ARBA00022692"/>
    </source>
</evidence>
<evidence type="ECO:0000256" key="6">
    <source>
        <dbReference type="ARBA" id="ARBA00023136"/>
    </source>
</evidence>
<keyword evidence="2 11" id="KW-0808">Transferase</keyword>
<keyword evidence="9 11" id="KW-0012">Acyltransferase</keyword>
<evidence type="ECO:0000259" key="14">
    <source>
        <dbReference type="Pfam" id="PF01529"/>
    </source>
</evidence>
<name>A0ABR2VFU6_9PEZI</name>
<dbReference type="EC" id="2.3.1.225" evidence="11"/>
<evidence type="ECO:0000256" key="7">
    <source>
        <dbReference type="ARBA" id="ARBA00023139"/>
    </source>
</evidence>
<keyword evidence="6 11" id="KW-0472">Membrane</keyword>
<comment type="similarity">
    <text evidence="11">Belongs to the DHHC palmitoyltransferase family. PFA4 subfamily.</text>
</comment>
<reference evidence="15 16" key="1">
    <citation type="journal article" date="2024" name="J. Plant Pathol.">
        <title>Sequence and assembly of the genome of Seiridium unicorne, isolate CBS 538.82, causal agent of cypress canker disease.</title>
        <authorList>
            <person name="Scali E."/>
            <person name="Rocca G.D."/>
            <person name="Danti R."/>
            <person name="Garbelotto M."/>
            <person name="Barberini S."/>
            <person name="Baroncelli R."/>
            <person name="Emiliani G."/>
        </authorList>
    </citation>
    <scope>NUCLEOTIDE SEQUENCE [LARGE SCALE GENOMIC DNA]</scope>
    <source>
        <strain evidence="15 16">BM-138-508</strain>
    </source>
</reference>
<feature type="active site" description="S-palmitoyl cysteine intermediate" evidence="11">
    <location>
        <position position="146"/>
    </location>
</feature>
<dbReference type="InterPro" id="IPR001594">
    <property type="entry name" value="Palmitoyltrfase_DHHC"/>
</dbReference>
<feature type="region of interest" description="Disordered" evidence="13">
    <location>
        <begin position="447"/>
        <end position="491"/>
    </location>
</feature>
<keyword evidence="4 11" id="KW-0256">Endoplasmic reticulum</keyword>
<evidence type="ECO:0000256" key="5">
    <source>
        <dbReference type="ARBA" id="ARBA00022989"/>
    </source>
</evidence>
<evidence type="ECO:0000256" key="4">
    <source>
        <dbReference type="ARBA" id="ARBA00022824"/>
    </source>
</evidence>
<comment type="subcellular location">
    <subcellularLocation>
        <location evidence="11">Endoplasmic reticulum membrane</location>
        <topology evidence="11">Multi-pass membrane protein</topology>
    </subcellularLocation>
    <subcellularLocation>
        <location evidence="1">Membrane</location>
        <topology evidence="1">Multi-pass membrane protein</topology>
    </subcellularLocation>
</comment>
<feature type="transmembrane region" description="Helical" evidence="11 12">
    <location>
        <begin position="164"/>
        <end position="184"/>
    </location>
</feature>
<evidence type="ECO:0000256" key="10">
    <source>
        <dbReference type="ARBA" id="ARBA00048048"/>
    </source>
</evidence>
<evidence type="ECO:0000256" key="1">
    <source>
        <dbReference type="ARBA" id="ARBA00004141"/>
    </source>
</evidence>
<keyword evidence="3 11" id="KW-0812">Transmembrane</keyword>
<comment type="catalytic activity">
    <reaction evidence="10 11 12">
        <text>L-cysteinyl-[protein] + hexadecanoyl-CoA = S-hexadecanoyl-L-cysteinyl-[protein] + CoA</text>
        <dbReference type="Rhea" id="RHEA:36683"/>
        <dbReference type="Rhea" id="RHEA-COMP:10131"/>
        <dbReference type="Rhea" id="RHEA-COMP:11032"/>
        <dbReference type="ChEBI" id="CHEBI:29950"/>
        <dbReference type="ChEBI" id="CHEBI:57287"/>
        <dbReference type="ChEBI" id="CHEBI:57379"/>
        <dbReference type="ChEBI" id="CHEBI:74151"/>
        <dbReference type="EC" id="2.3.1.225"/>
    </reaction>
</comment>
<evidence type="ECO:0000256" key="12">
    <source>
        <dbReference type="RuleBase" id="RU079119"/>
    </source>
</evidence>
<proteinExistence type="inferred from homology"/>
<keyword evidence="8 11" id="KW-0449">Lipoprotein</keyword>
<comment type="domain">
    <text evidence="11 12">The DHHC domain is required for palmitoyltransferase activity.</text>
</comment>
<feature type="compositionally biased region" description="Acidic residues" evidence="13">
    <location>
        <begin position="447"/>
        <end position="473"/>
    </location>
</feature>
<dbReference type="Pfam" id="PF01529">
    <property type="entry name" value="DHHC"/>
    <property type="match status" value="1"/>
</dbReference>
<evidence type="ECO:0000313" key="15">
    <source>
        <dbReference type="EMBL" id="KAK9425778.1"/>
    </source>
</evidence>
<comment type="function">
    <text evidence="11">Mediates the reversible addition of palmitate to target proteins, thereby regulating their membrane association and biological function.</text>
</comment>
<dbReference type="InterPro" id="IPR033682">
    <property type="entry name" value="PFA4"/>
</dbReference>
<feature type="region of interest" description="Disordered" evidence="13">
    <location>
        <begin position="80"/>
        <end position="126"/>
    </location>
</feature>
<evidence type="ECO:0000313" key="16">
    <source>
        <dbReference type="Proteomes" id="UP001408356"/>
    </source>
</evidence>
<evidence type="ECO:0000256" key="11">
    <source>
        <dbReference type="HAMAP-Rule" id="MF_03199"/>
    </source>
</evidence>
<dbReference type="Proteomes" id="UP001408356">
    <property type="component" value="Unassembled WGS sequence"/>
</dbReference>
<sequence>MAFLVGASAPAVQKLAVPVVCLLIAFLGYGSQYLFAVSPDLAPGPLSQSQKWLFNTLLACLWWTYFRACSVDPGRYTFPPEKSTETENKPADDNSSQEDGSGGGRNNHNNGKPRKRWCKKCRRPKPPRAHHCKTCGRCIPRMDHHCPWTSNCVSLQTFPHFVRFLVYTNLSLWYMLYLISARFLALWENRLMPAYLGPTLAQLVWLTVFTFVAGITSLALGILLITTLKGWLFNTTMIEGWEIERHEAVLERRSGRDGEDSFWPDSRRDRAGDDDVPIDALEFPYDIGLWSNLCAGMGTRNFLAWLWPFAEHPTVADNRDGKMAGVGWEYEENGLNDAEGLWPPPDPAKTRHTRVWRQRRREMDEERERFENEGRWARPEDQRDAFRQRQQRDLRRWEGKILGELEELGDEEYDFVDEARAARGGIVVDEGKQGWVNAEGEHLGDYGVDEDAEFDEPGDADAISDDGDDDDVPLGELVRRRKVTTHERDDT</sequence>
<keyword evidence="7 11" id="KW-0564">Palmitate</keyword>
<evidence type="ECO:0000256" key="8">
    <source>
        <dbReference type="ARBA" id="ARBA00023288"/>
    </source>
</evidence>
<evidence type="ECO:0000256" key="9">
    <source>
        <dbReference type="ARBA" id="ARBA00023315"/>
    </source>
</evidence>
<dbReference type="HAMAP" id="MF_03199">
    <property type="entry name" value="DHHC_PAT_PFA4"/>
    <property type="match status" value="1"/>
</dbReference>
<accession>A0ABR2VFU6</accession>
<dbReference type="EMBL" id="JARVKF010000013">
    <property type="protein sequence ID" value="KAK9425778.1"/>
    <property type="molecule type" value="Genomic_DNA"/>
</dbReference>
<comment type="caution">
    <text evidence="15">The sequence shown here is derived from an EMBL/GenBank/DDBJ whole genome shotgun (WGS) entry which is preliminary data.</text>
</comment>
<evidence type="ECO:0000256" key="2">
    <source>
        <dbReference type="ARBA" id="ARBA00022679"/>
    </source>
</evidence>
<organism evidence="15 16">
    <name type="scientific">Seiridium unicorne</name>
    <dbReference type="NCBI Taxonomy" id="138068"/>
    <lineage>
        <taxon>Eukaryota</taxon>
        <taxon>Fungi</taxon>
        <taxon>Dikarya</taxon>
        <taxon>Ascomycota</taxon>
        <taxon>Pezizomycotina</taxon>
        <taxon>Sordariomycetes</taxon>
        <taxon>Xylariomycetidae</taxon>
        <taxon>Amphisphaeriales</taxon>
        <taxon>Sporocadaceae</taxon>
        <taxon>Seiridium</taxon>
    </lineage>
</organism>
<protein>
    <recommendedName>
        <fullName evidence="11">Palmitoyltransferase PFA4</fullName>
        <ecNumber evidence="11">2.3.1.225</ecNumber>
    </recommendedName>
    <alternativeName>
        <fullName evidence="11">Protein S-acyltransferase</fullName>
        <shortName evidence="11">PAT</shortName>
    </alternativeName>
    <alternativeName>
        <fullName evidence="11">Protein fatty acyltransferase 4</fullName>
    </alternativeName>
</protein>
<comment type="caution">
    <text evidence="11">Lacks conserved residue(s) required for the propagation of feature annotation.</text>
</comment>
<dbReference type="InterPro" id="IPR039859">
    <property type="entry name" value="PFA4/ZDH16/20/ERF2-like"/>
</dbReference>
<gene>
    <name evidence="11" type="primary">PFA4</name>
    <name evidence="15" type="ORF">SUNI508_03139</name>
</gene>